<dbReference type="InterPro" id="IPR009057">
    <property type="entry name" value="Homeodomain-like_sf"/>
</dbReference>
<evidence type="ECO:0000256" key="3">
    <source>
        <dbReference type="ARBA" id="ARBA00023163"/>
    </source>
</evidence>
<evidence type="ECO:0000256" key="1">
    <source>
        <dbReference type="ARBA" id="ARBA00023015"/>
    </source>
</evidence>
<evidence type="ECO:0000259" key="4">
    <source>
        <dbReference type="PROSITE" id="PS01124"/>
    </source>
</evidence>
<keyword evidence="2" id="KW-0238">DNA-binding</keyword>
<dbReference type="Proteomes" id="UP000175691">
    <property type="component" value="Unassembled WGS sequence"/>
</dbReference>
<dbReference type="SMART" id="SM00342">
    <property type="entry name" value="HTH_ARAC"/>
    <property type="match status" value="1"/>
</dbReference>
<keyword evidence="3" id="KW-0804">Transcription</keyword>
<name>A0A1E7Z9Y6_9ALTE</name>
<sequence length="286" mass="32725">MPQFELVDFEAHSSFRCMRRRANDFKEDHSLHFHPQFELTWIVRSSGLRFVGDSIEDYQANDLVLCGPDLPHCWQNNLLHSEDVAEWFTIQFDGQLLPAIMEKMAEFKAIAKMLRNATCGLQFAPVPEHIYTHLLAIEQATGFEKYSLLINLLNTLSRLSARTLATPDFFHDNDVSQTSINTLNKVHLYLHKHYGQEIQQSDVAELVGMTPSAFSRFYKSATGRTFSSMVKLIRINEAGKMLSGTSFPVTLIANECGYQHSSHFVNHFKEMKGMKPTEYRSLDLGQ</sequence>
<dbReference type="InterPro" id="IPR020449">
    <property type="entry name" value="Tscrpt_reg_AraC-type_HTH"/>
</dbReference>
<dbReference type="OrthoDB" id="345413at2"/>
<dbReference type="GO" id="GO:0003700">
    <property type="term" value="F:DNA-binding transcription factor activity"/>
    <property type="evidence" value="ECO:0007669"/>
    <property type="project" value="InterPro"/>
</dbReference>
<keyword evidence="6" id="KW-1185">Reference proteome</keyword>
<feature type="domain" description="HTH araC/xylS-type" evidence="4">
    <location>
        <begin position="184"/>
        <end position="282"/>
    </location>
</feature>
<protein>
    <recommendedName>
        <fullName evidence="4">HTH araC/xylS-type domain-containing protein</fullName>
    </recommendedName>
</protein>
<proteinExistence type="predicted"/>
<dbReference type="PANTHER" id="PTHR43280">
    <property type="entry name" value="ARAC-FAMILY TRANSCRIPTIONAL REGULATOR"/>
    <property type="match status" value="1"/>
</dbReference>
<dbReference type="InterPro" id="IPR011051">
    <property type="entry name" value="RmlC_Cupin_sf"/>
</dbReference>
<dbReference type="SUPFAM" id="SSF46689">
    <property type="entry name" value="Homeodomain-like"/>
    <property type="match status" value="2"/>
</dbReference>
<dbReference type="AlphaFoldDB" id="A0A1E7Z9Y6"/>
<dbReference type="InterPro" id="IPR018060">
    <property type="entry name" value="HTH_AraC"/>
</dbReference>
<dbReference type="GO" id="GO:0043565">
    <property type="term" value="F:sequence-specific DNA binding"/>
    <property type="evidence" value="ECO:0007669"/>
    <property type="project" value="InterPro"/>
</dbReference>
<evidence type="ECO:0000313" key="6">
    <source>
        <dbReference type="Proteomes" id="UP000175691"/>
    </source>
</evidence>
<organism evidence="5 6">
    <name type="scientific">Alteromonas confluentis</name>
    <dbReference type="NCBI Taxonomy" id="1656094"/>
    <lineage>
        <taxon>Bacteria</taxon>
        <taxon>Pseudomonadati</taxon>
        <taxon>Pseudomonadota</taxon>
        <taxon>Gammaproteobacteria</taxon>
        <taxon>Alteromonadales</taxon>
        <taxon>Alteromonadaceae</taxon>
        <taxon>Alteromonas/Salinimonas group</taxon>
        <taxon>Alteromonas</taxon>
    </lineage>
</organism>
<dbReference type="Gene3D" id="1.10.10.60">
    <property type="entry name" value="Homeodomain-like"/>
    <property type="match status" value="2"/>
</dbReference>
<evidence type="ECO:0000256" key="2">
    <source>
        <dbReference type="ARBA" id="ARBA00023125"/>
    </source>
</evidence>
<dbReference type="PANTHER" id="PTHR43280:SF27">
    <property type="entry name" value="TRANSCRIPTIONAL REGULATOR MTLR"/>
    <property type="match status" value="1"/>
</dbReference>
<dbReference type="Pfam" id="PF12833">
    <property type="entry name" value="HTH_18"/>
    <property type="match status" value="1"/>
</dbReference>
<dbReference type="STRING" id="1656094.BFC18_14235"/>
<dbReference type="PRINTS" id="PR00032">
    <property type="entry name" value="HTHARAC"/>
</dbReference>
<dbReference type="InterPro" id="IPR014710">
    <property type="entry name" value="RmlC-like_jellyroll"/>
</dbReference>
<dbReference type="Gene3D" id="2.60.120.10">
    <property type="entry name" value="Jelly Rolls"/>
    <property type="match status" value="1"/>
</dbReference>
<dbReference type="EMBL" id="MDHN01000029">
    <property type="protein sequence ID" value="OFC70329.1"/>
    <property type="molecule type" value="Genomic_DNA"/>
</dbReference>
<accession>A0A1E7Z9Y6</accession>
<dbReference type="PROSITE" id="PS01124">
    <property type="entry name" value="HTH_ARAC_FAMILY_2"/>
    <property type="match status" value="1"/>
</dbReference>
<evidence type="ECO:0000313" key="5">
    <source>
        <dbReference type="EMBL" id="OFC70329.1"/>
    </source>
</evidence>
<keyword evidence="1" id="KW-0805">Transcription regulation</keyword>
<comment type="caution">
    <text evidence="5">The sequence shown here is derived from an EMBL/GenBank/DDBJ whole genome shotgun (WGS) entry which is preliminary data.</text>
</comment>
<gene>
    <name evidence="5" type="ORF">BFC18_14235</name>
</gene>
<dbReference type="RefSeq" id="WP_070125972.1">
    <property type="nucleotide sequence ID" value="NZ_MDHN01000029.1"/>
</dbReference>
<dbReference type="SUPFAM" id="SSF51182">
    <property type="entry name" value="RmlC-like cupins"/>
    <property type="match status" value="1"/>
</dbReference>
<reference evidence="5 6" key="1">
    <citation type="submission" date="2016-08" db="EMBL/GenBank/DDBJ databases">
        <authorList>
            <person name="Seilhamer J.J."/>
        </authorList>
    </citation>
    <scope>NUCLEOTIDE SEQUENCE [LARGE SCALE GENOMIC DNA]</scope>
    <source>
        <strain evidence="5 6">KCTC 42603</strain>
    </source>
</reference>